<reference evidence="2 3" key="1">
    <citation type="submission" date="2020-08" db="EMBL/GenBank/DDBJ databases">
        <authorList>
            <person name="Liu C."/>
            <person name="Sun Q."/>
        </authorList>
    </citation>
    <scope>NUCLEOTIDE SEQUENCE [LARGE SCALE GENOMIC DNA]</scope>
    <source>
        <strain evidence="2 3">NSJ-38</strain>
    </source>
</reference>
<feature type="transmembrane region" description="Helical" evidence="1">
    <location>
        <begin position="236"/>
        <end position="259"/>
    </location>
</feature>
<feature type="transmembrane region" description="Helical" evidence="1">
    <location>
        <begin position="12"/>
        <end position="33"/>
    </location>
</feature>
<evidence type="ECO:0000313" key="3">
    <source>
        <dbReference type="Proteomes" id="UP000515823"/>
    </source>
</evidence>
<feature type="transmembrane region" description="Helical" evidence="1">
    <location>
        <begin position="188"/>
        <end position="206"/>
    </location>
</feature>
<feature type="transmembrane region" description="Helical" evidence="1">
    <location>
        <begin position="117"/>
        <end position="146"/>
    </location>
</feature>
<protein>
    <submittedName>
        <fullName evidence="2">ABC transporter permease</fullName>
    </submittedName>
</protein>
<dbReference type="AlphaFoldDB" id="A0A7G9G3T2"/>
<evidence type="ECO:0000313" key="2">
    <source>
        <dbReference type="EMBL" id="QNM05464.1"/>
    </source>
</evidence>
<name>A0A7G9G3T2_9FIRM</name>
<dbReference type="EMBL" id="CP060634">
    <property type="protein sequence ID" value="QNM05464.1"/>
    <property type="molecule type" value="Genomic_DNA"/>
</dbReference>
<dbReference type="Proteomes" id="UP000515823">
    <property type="component" value="Chromosome"/>
</dbReference>
<keyword evidence="1" id="KW-0812">Transmembrane</keyword>
<evidence type="ECO:0000256" key="1">
    <source>
        <dbReference type="SAM" id="Phobius"/>
    </source>
</evidence>
<proteinExistence type="predicted"/>
<keyword evidence="1" id="KW-1133">Transmembrane helix</keyword>
<keyword evidence="3" id="KW-1185">Reference proteome</keyword>
<feature type="transmembrane region" description="Helical" evidence="1">
    <location>
        <begin position="77"/>
        <end position="96"/>
    </location>
</feature>
<feature type="transmembrane region" description="Helical" evidence="1">
    <location>
        <begin position="158"/>
        <end position="181"/>
    </location>
</feature>
<dbReference type="KEGG" id="qdo:H9Q78_13695"/>
<keyword evidence="1" id="KW-0472">Membrane</keyword>
<sequence length="265" mass="29644">MNKTLWKREWRANYKVLLIFGAVLSLYSVMIICMFDPKLGESLKVMMESMPQIFSAFGMASPGVTLLDFVINYLYGFLLVVFPVVFIIILVNRLMIRYTDRGIFAYLLATPNSRMKLTFTLAGVLCQMILILVIYVTFLTIAVAAVMFPGELEIGKFFLVNAGLLGLLFFLSGVCFLFSCIFSESGKAMGFGAGACILFILVQMLSQVGEKFDKLKYATPLTLFQPEKIAAGNREAVWMFLILYGAGFLLFGVGIRIFCKKDLSI</sequence>
<dbReference type="RefSeq" id="WP_249302498.1">
    <property type="nucleotide sequence ID" value="NZ_CP060634.1"/>
</dbReference>
<accession>A0A7G9G3T2</accession>
<organism evidence="2 3">
    <name type="scientific">Qiania dongpingensis</name>
    <dbReference type="NCBI Taxonomy" id="2763669"/>
    <lineage>
        <taxon>Bacteria</taxon>
        <taxon>Bacillati</taxon>
        <taxon>Bacillota</taxon>
        <taxon>Clostridia</taxon>
        <taxon>Lachnospirales</taxon>
        <taxon>Lachnospiraceae</taxon>
        <taxon>Qiania</taxon>
    </lineage>
</organism>
<gene>
    <name evidence="2" type="ORF">H9Q78_13695</name>
</gene>